<name>R7ZJ78_LYSSH</name>
<evidence type="ECO:0000259" key="1">
    <source>
        <dbReference type="Pfam" id="PF12571"/>
    </source>
</evidence>
<dbReference type="InterPro" id="IPR051934">
    <property type="entry name" value="Phage_Tail_Fiber_Structural"/>
</dbReference>
<dbReference type="Pfam" id="PF12571">
    <property type="entry name" value="Phage_tail_fib"/>
    <property type="match status" value="1"/>
</dbReference>
<dbReference type="eggNOG" id="COG5301">
    <property type="taxonomic scope" value="Bacteria"/>
</dbReference>
<comment type="caution">
    <text evidence="2">The sequence shown here is derived from an EMBL/GenBank/DDBJ whole genome shotgun (WGS) entry which is preliminary data.</text>
</comment>
<dbReference type="PATRIC" id="fig|1285586.5.peg.307"/>
<dbReference type="AlphaFoldDB" id="R7ZJ78"/>
<gene>
    <name evidence="2" type="ORF">H131_01563</name>
</gene>
<organism evidence="2 3">
    <name type="scientific">Lysinibacillus sphaericus OT4b.31</name>
    <dbReference type="NCBI Taxonomy" id="1285586"/>
    <lineage>
        <taxon>Bacteria</taxon>
        <taxon>Bacillati</taxon>
        <taxon>Bacillota</taxon>
        <taxon>Bacilli</taxon>
        <taxon>Bacillales</taxon>
        <taxon>Bacillaceae</taxon>
        <taxon>Lysinibacillus</taxon>
    </lineage>
</organism>
<protein>
    <submittedName>
        <fullName evidence="2">Phage-related tail fiber protein-like protein</fullName>
    </submittedName>
</protein>
<proteinExistence type="predicted"/>
<sequence>MANFYTLLTPIGLAKVTNAQITQSKVAISHIAVGDSNGTNYPPTGNETALKKEKWRGGVSSVAVDAANPNWIVVEAILPATVGGFTLREVALYDEVGDMIAIGNYPDTYKPVASDGSTMDLLLRTIIEVSNADSVTLKIDPNVIVASRKYVDDKIAPIQGQITDHAAKSASAAHGKICKEYMLFQGALATGSATLSMPAGFATLSDFDEIIISGTMNNTSSSTWKHFCQRIDIQNVGETFAVSESYEILYSSTATSDVFWLKANLNKTLNTLDVVYNRKKVGANNGIDVTENLIGVVVGVRYE</sequence>
<dbReference type="OrthoDB" id="9810174at2"/>
<evidence type="ECO:0000313" key="2">
    <source>
        <dbReference type="EMBL" id="EON74128.1"/>
    </source>
</evidence>
<reference evidence="2 3" key="1">
    <citation type="submission" date="2013-04" db="EMBL/GenBank/DDBJ databases">
        <title>Draft genome of the heavy metal tolerant bacterium Lysinibacillus sphaericus strain OT4b.31.</title>
        <authorList>
            <person name="Pena-Montenegro T.D."/>
            <person name="Dussan J."/>
        </authorList>
    </citation>
    <scope>NUCLEOTIDE SEQUENCE [LARGE SCALE GENOMIC DNA]</scope>
    <source>
        <strain evidence="2 3">OT4b.31</strain>
    </source>
</reference>
<accession>R7ZJ78</accession>
<dbReference type="RefSeq" id="WP_010857280.1">
    <property type="nucleotide sequence ID" value="NZ_KB933398.1"/>
</dbReference>
<dbReference type="PANTHER" id="PTHR35191">
    <property type="entry name" value="PROPHAGE SIDE TAIL FIBER PROTEIN HOMOLOG STFQ-RELATED"/>
    <property type="match status" value="1"/>
</dbReference>
<dbReference type="HOGENOM" id="CLU_917654_0_0_9"/>
<dbReference type="InterPro" id="IPR022225">
    <property type="entry name" value="Phage_tail_fibre_N"/>
</dbReference>
<dbReference type="Proteomes" id="UP000013911">
    <property type="component" value="Unassembled WGS sequence"/>
</dbReference>
<evidence type="ECO:0000313" key="3">
    <source>
        <dbReference type="Proteomes" id="UP000013911"/>
    </source>
</evidence>
<dbReference type="EMBL" id="AQPX01000005">
    <property type="protein sequence ID" value="EON74128.1"/>
    <property type="molecule type" value="Genomic_DNA"/>
</dbReference>
<dbReference type="PANTHER" id="PTHR35191:SF1">
    <property type="entry name" value="PROPHAGE SIDE TAIL FIBER PROTEIN HOMOLOG STFQ-RELATED"/>
    <property type="match status" value="1"/>
</dbReference>
<feature type="domain" description="Phage tail fibre protein N-terminal" evidence="1">
    <location>
        <begin position="1"/>
        <end position="149"/>
    </location>
</feature>